<dbReference type="EMBL" id="JARKIB010000433">
    <property type="protein sequence ID" value="KAJ7708513.1"/>
    <property type="molecule type" value="Genomic_DNA"/>
</dbReference>
<dbReference type="Proteomes" id="UP001215598">
    <property type="component" value="Unassembled WGS sequence"/>
</dbReference>
<evidence type="ECO:0000313" key="2">
    <source>
        <dbReference type="Proteomes" id="UP001215598"/>
    </source>
</evidence>
<gene>
    <name evidence="1" type="ORF">B0H16DRAFT_1481325</name>
</gene>
<accession>A0AAD7GZ39</accession>
<keyword evidence="2" id="KW-1185">Reference proteome</keyword>
<evidence type="ECO:0000313" key="1">
    <source>
        <dbReference type="EMBL" id="KAJ7708513.1"/>
    </source>
</evidence>
<protein>
    <submittedName>
        <fullName evidence="1">Uncharacterized protein</fullName>
    </submittedName>
</protein>
<dbReference type="AlphaFoldDB" id="A0AAD7GZ39"/>
<sequence length="199" mass="21663">MPADPVARLLIPASYILLACQPNCNREPEESVAKERSKEARYCSRTQFAGMFESESALPHTVAATVQRYYGIGNQRTRTVVIMNALYMGSDGEQREKETSGRAGSGTAAAGAQFHQFRTKIDRWISSTILLPLSDAKWSVAAIFENAAPVLTPGTAEFTCIGFKFIEFSPAAGLNDPVDFRADAVGGPRKKYPYGSDVT</sequence>
<name>A0AAD7GZ39_9AGAR</name>
<organism evidence="1 2">
    <name type="scientific">Mycena metata</name>
    <dbReference type="NCBI Taxonomy" id="1033252"/>
    <lineage>
        <taxon>Eukaryota</taxon>
        <taxon>Fungi</taxon>
        <taxon>Dikarya</taxon>
        <taxon>Basidiomycota</taxon>
        <taxon>Agaricomycotina</taxon>
        <taxon>Agaricomycetes</taxon>
        <taxon>Agaricomycetidae</taxon>
        <taxon>Agaricales</taxon>
        <taxon>Marasmiineae</taxon>
        <taxon>Mycenaceae</taxon>
        <taxon>Mycena</taxon>
    </lineage>
</organism>
<comment type="caution">
    <text evidence="1">The sequence shown here is derived from an EMBL/GenBank/DDBJ whole genome shotgun (WGS) entry which is preliminary data.</text>
</comment>
<proteinExistence type="predicted"/>
<reference evidence="1" key="1">
    <citation type="submission" date="2023-03" db="EMBL/GenBank/DDBJ databases">
        <title>Massive genome expansion in bonnet fungi (Mycena s.s.) driven by repeated elements and novel gene families across ecological guilds.</title>
        <authorList>
            <consortium name="Lawrence Berkeley National Laboratory"/>
            <person name="Harder C.B."/>
            <person name="Miyauchi S."/>
            <person name="Viragh M."/>
            <person name="Kuo A."/>
            <person name="Thoen E."/>
            <person name="Andreopoulos B."/>
            <person name="Lu D."/>
            <person name="Skrede I."/>
            <person name="Drula E."/>
            <person name="Henrissat B."/>
            <person name="Morin E."/>
            <person name="Kohler A."/>
            <person name="Barry K."/>
            <person name="LaButti K."/>
            <person name="Morin E."/>
            <person name="Salamov A."/>
            <person name="Lipzen A."/>
            <person name="Mereny Z."/>
            <person name="Hegedus B."/>
            <person name="Baldrian P."/>
            <person name="Stursova M."/>
            <person name="Weitz H."/>
            <person name="Taylor A."/>
            <person name="Grigoriev I.V."/>
            <person name="Nagy L.G."/>
            <person name="Martin F."/>
            <person name="Kauserud H."/>
        </authorList>
    </citation>
    <scope>NUCLEOTIDE SEQUENCE</scope>
    <source>
        <strain evidence="1">CBHHK182m</strain>
    </source>
</reference>